<feature type="transmembrane region" description="Helical" evidence="1">
    <location>
        <begin position="51"/>
        <end position="73"/>
    </location>
</feature>
<dbReference type="STRING" id="859194.MHF_0316"/>
<accession>F6FGS2</accession>
<keyword evidence="1" id="KW-0472">Membrane</keyword>
<dbReference type="HOGENOM" id="CLU_1487473_0_0_14"/>
<proteinExistence type="predicted"/>
<reference evidence="2 3" key="1">
    <citation type="journal article" date="2011" name="J. Bacteriol.">
        <title>Complete genome sequences of two hemotropic Mycoplasmas, Mycoplasma haemofelis strain Ohio2 and Mycoplasma suis strain Illinois.</title>
        <authorList>
            <person name="Messick J.B."/>
            <person name="Santos A.P."/>
            <person name="Guimaraes A.M."/>
        </authorList>
    </citation>
    <scope>NUCLEOTIDE SEQUENCE [LARGE SCALE GENOMIC DNA]</scope>
    <source>
        <strain evidence="2 3">Ohio2</strain>
    </source>
</reference>
<dbReference type="BioCyc" id="MHAE859194:G1GR7-312-MONOMER"/>
<dbReference type="Proteomes" id="UP000007952">
    <property type="component" value="Chromosome"/>
</dbReference>
<feature type="transmembrane region" description="Helical" evidence="1">
    <location>
        <begin position="85"/>
        <end position="107"/>
    </location>
</feature>
<dbReference type="AlphaFoldDB" id="F6FGS2"/>
<evidence type="ECO:0000256" key="1">
    <source>
        <dbReference type="SAM" id="Phobius"/>
    </source>
</evidence>
<feature type="transmembrane region" description="Helical" evidence="1">
    <location>
        <begin position="141"/>
        <end position="167"/>
    </location>
</feature>
<dbReference type="KEGG" id="mhf:MHF_0316"/>
<keyword evidence="1" id="KW-1133">Transmembrane helix</keyword>
<reference key="2">
    <citation type="submission" date="2011-05" db="EMBL/GenBank/DDBJ databases">
        <title>The Genome of Mycoplasma haemofelis Strain Ohio2, a pathogenic hemoplasma of the cat.</title>
        <authorList>
            <person name="Santos A.P."/>
            <person name="Guimaraes A.M.S."/>
            <person name="SanMiguel P.J."/>
            <person name="Martin S.W."/>
            <person name="Messick J.B."/>
        </authorList>
    </citation>
    <scope>NUCLEOTIDE SEQUENCE</scope>
    <source>
        <strain>Ohio2</strain>
    </source>
</reference>
<organism evidence="2 3">
    <name type="scientific">Mycoplasma haemofelis (strain Ohio2)</name>
    <dbReference type="NCBI Taxonomy" id="859194"/>
    <lineage>
        <taxon>Bacteria</taxon>
        <taxon>Bacillati</taxon>
        <taxon>Mycoplasmatota</taxon>
        <taxon>Mollicutes</taxon>
        <taxon>Mycoplasmataceae</taxon>
        <taxon>Mycoplasma</taxon>
    </lineage>
</organism>
<evidence type="ECO:0000313" key="3">
    <source>
        <dbReference type="Proteomes" id="UP000007952"/>
    </source>
</evidence>
<protein>
    <submittedName>
        <fullName evidence="2">Uncharacterized protein</fullName>
    </submittedName>
</protein>
<gene>
    <name evidence="2" type="ordered locus">MHF_0316</name>
</gene>
<name>F6FGS2_MYCHI</name>
<evidence type="ECO:0000313" key="2">
    <source>
        <dbReference type="EMBL" id="AEG72595.1"/>
    </source>
</evidence>
<sequence length="181" mass="19795">MEPSKIRPKPVKEVKAVRRRLVGGNPNASNSHLEEYLSKSKACFSIWKKLLVFYIVLIVLAVVSMGVGVYGMLSGSSDSGSGMSAVVMPLIVVVLVCVLIFLIMGAISISRIISLFLCIGRTVELVDDTKVKASLKEGRNILGLMMASIVTYAIPGINAIGFIANWICKYLYYKSYKRIAE</sequence>
<keyword evidence="1" id="KW-0812">Transmembrane</keyword>
<dbReference type="EMBL" id="CP002808">
    <property type="protein sequence ID" value="AEG72595.1"/>
    <property type="molecule type" value="Genomic_DNA"/>
</dbReference>